<dbReference type="KEGG" id="fbe:FF125_12135"/>
<protein>
    <submittedName>
        <fullName evidence="2">DUF4369 domain-containing protein</fullName>
    </submittedName>
</protein>
<evidence type="ECO:0000259" key="1">
    <source>
        <dbReference type="Pfam" id="PF14289"/>
    </source>
</evidence>
<evidence type="ECO:0000313" key="3">
    <source>
        <dbReference type="Proteomes" id="UP000306229"/>
    </source>
</evidence>
<feature type="domain" description="DUF4369" evidence="1">
    <location>
        <begin position="31"/>
        <end position="122"/>
    </location>
</feature>
<dbReference type="PROSITE" id="PS51257">
    <property type="entry name" value="PROKAR_LIPOPROTEIN"/>
    <property type="match status" value="1"/>
</dbReference>
<dbReference type="Pfam" id="PF14289">
    <property type="entry name" value="DUF4369"/>
    <property type="match status" value="1"/>
</dbReference>
<proteinExistence type="predicted"/>
<dbReference type="InterPro" id="IPR025380">
    <property type="entry name" value="DUF4369"/>
</dbReference>
<organism evidence="2 3">
    <name type="scientific">Aureibaculum algae</name>
    <dbReference type="NCBI Taxonomy" id="2584122"/>
    <lineage>
        <taxon>Bacteria</taxon>
        <taxon>Pseudomonadati</taxon>
        <taxon>Bacteroidota</taxon>
        <taxon>Flavobacteriia</taxon>
        <taxon>Flavobacteriales</taxon>
        <taxon>Flavobacteriaceae</taxon>
        <taxon>Aureibaculum</taxon>
    </lineage>
</organism>
<keyword evidence="3" id="KW-1185">Reference proteome</keyword>
<dbReference type="AlphaFoldDB" id="A0A5B7TQC7"/>
<reference evidence="2 3" key="1">
    <citation type="submission" date="2019-05" db="EMBL/GenBank/DDBJ databases">
        <title>Algicella ahnfeltiae gen. nov., sp. nov., a novel marine bacterium of the family Flavobacteriaceae isolated from a red alga.</title>
        <authorList>
            <person name="Nedashkovskaya O.I."/>
            <person name="Kukhlevskiy A.D."/>
            <person name="Kim S.-G."/>
            <person name="Zhukova N.V."/>
            <person name="Mikhailov V.V."/>
        </authorList>
    </citation>
    <scope>NUCLEOTIDE SEQUENCE [LARGE SCALE GENOMIC DNA]</scope>
    <source>
        <strain evidence="2 3">10Alg115</strain>
    </source>
</reference>
<dbReference type="EMBL" id="CP040749">
    <property type="protein sequence ID" value="QCX39149.1"/>
    <property type="molecule type" value="Genomic_DNA"/>
</dbReference>
<dbReference type="RefSeq" id="WP_138950014.1">
    <property type="nucleotide sequence ID" value="NZ_CP040749.1"/>
</dbReference>
<gene>
    <name evidence="2" type="ORF">FF125_12135</name>
</gene>
<sequence>MKYLILIIILTCSLFSCDKNYINNEENSFYIFGKFDTISDSTKVFLKIQESNKIIPIDTVYIINNAFQFNGEITKPEVFGIYIDNIKGSIGLFIQNDSVFIDVDKNRLSNSIIKGSELNDDYLDFVKKSNEIISRTNYLFPLFQKARTENDFKSLNEINKKMEAIHQENISFVLNYAKDNSDSYIAAFALKTLLRDKSISVDTIASIYNNFSHDVKKGDFAIEILLYLESQEALNNIDN</sequence>
<name>A0A5B7TQC7_9FLAO</name>
<accession>A0A5B7TQC7</accession>
<evidence type="ECO:0000313" key="2">
    <source>
        <dbReference type="EMBL" id="QCX39149.1"/>
    </source>
</evidence>
<dbReference type="OrthoDB" id="1438694at2"/>
<dbReference type="Proteomes" id="UP000306229">
    <property type="component" value="Chromosome"/>
</dbReference>